<dbReference type="PANTHER" id="PTHR37235">
    <property type="entry name" value="ZINC METALLOPROTEINASE AUREOLYSIN"/>
    <property type="match status" value="1"/>
</dbReference>
<protein>
    <recommendedName>
        <fullName evidence="3">Zinc metalloproteinase aureolysin</fullName>
    </recommendedName>
</protein>
<organism evidence="1 2">
    <name type="scientific">Erythroxylum novogranatense</name>
    <dbReference type="NCBI Taxonomy" id="1862640"/>
    <lineage>
        <taxon>Eukaryota</taxon>
        <taxon>Viridiplantae</taxon>
        <taxon>Streptophyta</taxon>
        <taxon>Embryophyta</taxon>
        <taxon>Tracheophyta</taxon>
        <taxon>Spermatophyta</taxon>
        <taxon>Magnoliopsida</taxon>
        <taxon>eudicotyledons</taxon>
        <taxon>Gunneridae</taxon>
        <taxon>Pentapetalae</taxon>
        <taxon>rosids</taxon>
        <taxon>fabids</taxon>
        <taxon>Malpighiales</taxon>
        <taxon>Erythroxylaceae</taxon>
        <taxon>Erythroxylum</taxon>
    </lineage>
</organism>
<sequence>MRISLSGFPRLFRQLEQEIETVIRVLEPGPLGIMEHKFSADEIRQANAAVLRAVDNWRRNAILEQKIGILDDFIQK</sequence>
<evidence type="ECO:0000313" key="2">
    <source>
        <dbReference type="Proteomes" id="UP001159364"/>
    </source>
</evidence>
<keyword evidence="2" id="KW-1185">Reference proteome</keyword>
<dbReference type="PANTHER" id="PTHR37235:SF2">
    <property type="entry name" value="OS05G0371500 PROTEIN"/>
    <property type="match status" value="1"/>
</dbReference>
<evidence type="ECO:0008006" key="3">
    <source>
        <dbReference type="Google" id="ProtNLM"/>
    </source>
</evidence>
<dbReference type="Proteomes" id="UP001159364">
    <property type="component" value="Linkage Group LG12"/>
</dbReference>
<reference evidence="1 2" key="1">
    <citation type="submission" date="2021-09" db="EMBL/GenBank/DDBJ databases">
        <title>Genomic insights and catalytic innovation underlie evolution of tropane alkaloids biosynthesis.</title>
        <authorList>
            <person name="Wang Y.-J."/>
            <person name="Tian T."/>
            <person name="Huang J.-P."/>
            <person name="Huang S.-X."/>
        </authorList>
    </citation>
    <scope>NUCLEOTIDE SEQUENCE [LARGE SCALE GENOMIC DNA]</scope>
    <source>
        <strain evidence="1">KIB-2018</strain>
        <tissue evidence="1">Leaf</tissue>
    </source>
</reference>
<comment type="caution">
    <text evidence="1">The sequence shown here is derived from an EMBL/GenBank/DDBJ whole genome shotgun (WGS) entry which is preliminary data.</text>
</comment>
<dbReference type="EMBL" id="JAIWQS010000012">
    <property type="protein sequence ID" value="KAJ8749598.1"/>
    <property type="molecule type" value="Genomic_DNA"/>
</dbReference>
<accession>A0AAV8SC33</accession>
<proteinExistence type="predicted"/>
<gene>
    <name evidence="1" type="ORF">K2173_026247</name>
</gene>
<name>A0AAV8SC33_9ROSI</name>
<dbReference type="AlphaFoldDB" id="A0AAV8SC33"/>
<evidence type="ECO:0000313" key="1">
    <source>
        <dbReference type="EMBL" id="KAJ8749598.1"/>
    </source>
</evidence>